<sequence>MLDINALFAEAKHYPAALVNIRKEMLMLCEKTIKFKKKSTGQAWWLTPVIPALWEAEEGGSLQVRSSRPAWTTW</sequence>
<keyword evidence="2" id="KW-1185">Reference proteome</keyword>
<dbReference type="PANTHER" id="PTHR31328:SF2">
    <property type="entry name" value="BIOGENESIS OF LYSOSOME-RELATED ORGANELLES COMPLEX 1 SUBUNIT 6"/>
    <property type="match status" value="1"/>
</dbReference>
<dbReference type="GO" id="GO:0031083">
    <property type="term" value="C:BLOC-1 complex"/>
    <property type="evidence" value="ECO:0007669"/>
    <property type="project" value="TreeGrafter"/>
</dbReference>
<protein>
    <submittedName>
        <fullName evidence="1">Uncharacterized protein</fullName>
    </submittedName>
</protein>
<dbReference type="Ensembl" id="ENSPTET00000006995.1">
    <property type="protein sequence ID" value="ENSPTEP00000004502.1"/>
    <property type="gene ID" value="ENSPTEG00000005271.1"/>
</dbReference>
<evidence type="ECO:0000313" key="2">
    <source>
        <dbReference type="Proteomes" id="UP000694416"/>
    </source>
</evidence>
<dbReference type="Proteomes" id="UP000694416">
    <property type="component" value="Unplaced"/>
</dbReference>
<accession>A0A8C9LIB8</accession>
<dbReference type="GO" id="GO:0030133">
    <property type="term" value="C:transport vesicle"/>
    <property type="evidence" value="ECO:0007669"/>
    <property type="project" value="TreeGrafter"/>
</dbReference>
<name>A0A8C9LIB8_9PRIM</name>
<organism evidence="1 2">
    <name type="scientific">Piliocolobus tephrosceles</name>
    <name type="common">Ugandan red Colobus</name>
    <dbReference type="NCBI Taxonomy" id="591936"/>
    <lineage>
        <taxon>Eukaryota</taxon>
        <taxon>Metazoa</taxon>
        <taxon>Chordata</taxon>
        <taxon>Craniata</taxon>
        <taxon>Vertebrata</taxon>
        <taxon>Euteleostomi</taxon>
        <taxon>Mammalia</taxon>
        <taxon>Eutheria</taxon>
        <taxon>Euarchontoglires</taxon>
        <taxon>Primates</taxon>
        <taxon>Haplorrhini</taxon>
        <taxon>Catarrhini</taxon>
        <taxon>Cercopithecidae</taxon>
        <taxon>Colobinae</taxon>
        <taxon>Piliocolobus</taxon>
    </lineage>
</organism>
<dbReference type="PANTHER" id="PTHR31328">
    <property type="entry name" value="BIOGENESIS OF LYSOSOME-RELATED ORGANELLES COMPLEX 1 SUBUNIT 6"/>
    <property type="match status" value="1"/>
</dbReference>
<reference evidence="1" key="1">
    <citation type="submission" date="2025-08" db="UniProtKB">
        <authorList>
            <consortium name="Ensembl"/>
        </authorList>
    </citation>
    <scope>IDENTIFICATION</scope>
</reference>
<evidence type="ECO:0000313" key="1">
    <source>
        <dbReference type="Ensembl" id="ENSPTEP00000004502.1"/>
    </source>
</evidence>
<proteinExistence type="predicted"/>
<dbReference type="AlphaFoldDB" id="A0A8C9LIB8"/>
<reference evidence="1" key="2">
    <citation type="submission" date="2025-09" db="UniProtKB">
        <authorList>
            <consortium name="Ensembl"/>
        </authorList>
    </citation>
    <scope>IDENTIFICATION</scope>
</reference>